<evidence type="ECO:0000313" key="1">
    <source>
        <dbReference type="EMBL" id="AUE22576.1"/>
    </source>
</evidence>
<proteinExistence type="predicted"/>
<gene>
    <name evidence="1" type="ORF">Ah1_00035</name>
</gene>
<dbReference type="Proteomes" id="UP000240934">
    <property type="component" value="Segment"/>
</dbReference>
<reference evidence="1 2" key="1">
    <citation type="submission" date="2017-10" db="EMBL/GenBank/DDBJ databases">
        <title>Antibacterial composition for extension of chilled fish shelf life and decreasing of risk of food-borne infections, bacteriophage strains for its preparation.</title>
        <authorList>
            <person name="Zulkarneev E.R."/>
            <person name="Aleshkin A.V."/>
            <person name="Rubalsky O.V."/>
            <person name="Kiseleva I.A."/>
            <person name="Rubalskii E.O."/>
            <person name="Lebedev S.N."/>
        </authorList>
    </citation>
    <scope>NUCLEOTIDE SEQUENCE [LARGE SCALE GENOMIC DNA]</scope>
</reference>
<sequence>MTESDVQKAIGRTPEFQKRYDLIVPNCYTLYDNEADLFCLRPSGLCDEIEIKVSKADFKADAKKSVRIFEKLEKPTLYRTHKMTRKTKREALEAGDMSNYFWYAVPEGLISPDDVPKWAGLIYIRPDGWAKVVKSAKRLHKQPLHPAECYKTARKMNYKYWNKVLA</sequence>
<name>A0A2H4YF61_9CAUD</name>
<protein>
    <submittedName>
        <fullName evidence="1">Uncharacterized protein</fullName>
    </submittedName>
</protein>
<dbReference type="EMBL" id="MG250483">
    <property type="protein sequence ID" value="AUE22576.1"/>
    <property type="molecule type" value="Genomic_DNA"/>
</dbReference>
<accession>A0A2H4YF61</accession>
<keyword evidence="2" id="KW-1185">Reference proteome</keyword>
<organism evidence="1 2">
    <name type="scientific">Aeromonas phage Ah1</name>
    <dbReference type="NCBI Taxonomy" id="2053701"/>
    <lineage>
        <taxon>Viruses</taxon>
        <taxon>Duplodnaviria</taxon>
        <taxon>Heunggongvirae</taxon>
        <taxon>Uroviricota</taxon>
        <taxon>Caudoviricetes</taxon>
        <taxon>Pantevenvirales</taxon>
        <taxon>Straboviridae</taxon>
        <taxon>Cinqassovirus</taxon>
        <taxon>Cinqassovirus ah1</taxon>
    </lineage>
</organism>
<evidence type="ECO:0000313" key="2">
    <source>
        <dbReference type="Proteomes" id="UP000240934"/>
    </source>
</evidence>